<reference evidence="1 2" key="1">
    <citation type="journal article" date="2014" name="Genome Announc.">
        <title>Genome Sequence of a Presumptive Mannheimia haemolytica Strain with an A1/A6-Cross-Reactive Serotype from a White-Tailed Deer (Odocoileus virginianus).</title>
        <authorList>
            <person name="Lawrence P.K."/>
            <person name="Bey R.F."/>
            <person name="Wiener B."/>
            <person name="Kittichotirat W."/>
            <person name="Bumgarner R.E."/>
        </authorList>
    </citation>
    <scope>NUCLEOTIDE SEQUENCE [LARGE SCALE GENOMIC DNA]</scope>
    <source>
        <strain evidence="1 2">PKL10</strain>
    </source>
</reference>
<evidence type="ECO:0000313" key="1">
    <source>
        <dbReference type="EMBL" id="EXI61608.1"/>
    </source>
</evidence>
<sequence length="41" mass="4571">MAKTNVPEFLDERGDCTEFAEKLSEALSETQIKVNIGTIEI</sequence>
<dbReference type="EMBL" id="JANJ01000007">
    <property type="protein sequence ID" value="EXI61608.1"/>
    <property type="molecule type" value="Genomic_DNA"/>
</dbReference>
<accession>A0A011LWN1</accession>
<proteinExistence type="predicted"/>
<keyword evidence="2" id="KW-1185">Reference proteome</keyword>
<comment type="caution">
    <text evidence="1">The sequence shown here is derived from an EMBL/GenBank/DDBJ whole genome shotgun (WGS) entry which is preliminary data.</text>
</comment>
<evidence type="ECO:0000313" key="2">
    <source>
        <dbReference type="Proteomes" id="UP000054123"/>
    </source>
</evidence>
<name>A0A011LWN1_9PAST</name>
<organism evidence="1 2">
    <name type="scientific">Mannheimia granulomatis</name>
    <dbReference type="NCBI Taxonomy" id="85402"/>
    <lineage>
        <taxon>Bacteria</taxon>
        <taxon>Pseudomonadati</taxon>
        <taxon>Pseudomonadota</taxon>
        <taxon>Gammaproteobacteria</taxon>
        <taxon>Pasteurellales</taxon>
        <taxon>Pasteurellaceae</taxon>
        <taxon>Mannheimia</taxon>
    </lineage>
</organism>
<dbReference type="PATRIC" id="fig|1450449.3.peg.1926"/>
<dbReference type="AlphaFoldDB" id="A0A011LWN1"/>
<dbReference type="RefSeq" id="WP_259294818.1">
    <property type="nucleotide sequence ID" value="NZ_AVSP01000005.1"/>
</dbReference>
<gene>
    <name evidence="1" type="ORF">AK33_09690</name>
</gene>
<protein>
    <submittedName>
        <fullName evidence="1">Uncharacterized protein</fullName>
    </submittedName>
</protein>
<dbReference type="Proteomes" id="UP000054123">
    <property type="component" value="Unassembled WGS sequence"/>
</dbReference>